<dbReference type="KEGG" id="pect:BN1012_Phect1299"/>
<gene>
    <name evidence="1" type="ORF">BN1012_Phect1299</name>
</gene>
<keyword evidence="2" id="KW-1185">Reference proteome</keyword>
<name>X5M8A3_9HYPH</name>
<dbReference type="AlphaFoldDB" id="X5M8A3"/>
<proteinExistence type="predicted"/>
<evidence type="ECO:0000313" key="2">
    <source>
        <dbReference type="Proteomes" id="UP000032160"/>
    </source>
</evidence>
<organism evidence="1 2">
    <name type="scientific">Candidatus Phaeomarinibacter ectocarpi</name>
    <dbReference type="NCBI Taxonomy" id="1458461"/>
    <lineage>
        <taxon>Bacteria</taxon>
        <taxon>Pseudomonadati</taxon>
        <taxon>Pseudomonadota</taxon>
        <taxon>Alphaproteobacteria</taxon>
        <taxon>Hyphomicrobiales</taxon>
        <taxon>Parvibaculaceae</taxon>
        <taxon>Candidatus Phaeomarinibacter</taxon>
    </lineage>
</organism>
<dbReference type="Proteomes" id="UP000032160">
    <property type="component" value="Chromosome I"/>
</dbReference>
<dbReference type="EMBL" id="HG966617">
    <property type="protein sequence ID" value="CDO59513.1"/>
    <property type="molecule type" value="Genomic_DNA"/>
</dbReference>
<protein>
    <submittedName>
        <fullName evidence="1">Uncharacterized protein</fullName>
    </submittedName>
</protein>
<sequence length="43" mass="4491">MLLGQAFMLTALSPALFGTSPPDISGGGPVFALRPAIRSCRSW</sequence>
<evidence type="ECO:0000313" key="1">
    <source>
        <dbReference type="EMBL" id="CDO59513.1"/>
    </source>
</evidence>
<dbReference type="HOGENOM" id="CLU_3231159_0_0_5"/>
<accession>X5M8A3</accession>
<dbReference type="STRING" id="1458461.BN1012_Phect1299"/>
<reference evidence="1 2" key="1">
    <citation type="journal article" date="2014" name="Front. Genet.">
        <title>Genome and metabolic network of "Candidatus Phaeomarinobacter ectocarpi" Ec32, a new candidate genus of Alphaproteobacteria frequently associated with brown algae.</title>
        <authorList>
            <person name="Dittami S.M."/>
            <person name="Barbeyron T."/>
            <person name="Boyen C."/>
            <person name="Cambefort J."/>
            <person name="Collet G."/>
            <person name="Delage L."/>
            <person name="Gobet A."/>
            <person name="Groisillier A."/>
            <person name="Leblanc C."/>
            <person name="Michel G."/>
            <person name="Scornet D."/>
            <person name="Siegel A."/>
            <person name="Tapia J.E."/>
            <person name="Tonon T."/>
        </authorList>
    </citation>
    <scope>NUCLEOTIDE SEQUENCE [LARGE SCALE GENOMIC DNA]</scope>
    <source>
        <strain evidence="1 2">Ec32</strain>
    </source>
</reference>